<protein>
    <submittedName>
        <fullName evidence="2">Osiris 6-like protein</fullName>
    </submittedName>
</protein>
<dbReference type="GO" id="GO:0016020">
    <property type="term" value="C:membrane"/>
    <property type="evidence" value="ECO:0007669"/>
    <property type="project" value="TreeGrafter"/>
</dbReference>
<name>A0A0J7KWX2_LASNI</name>
<feature type="transmembrane region" description="Helical" evidence="1">
    <location>
        <begin position="265"/>
        <end position="284"/>
    </location>
</feature>
<dbReference type="EMBL" id="LBMM01002459">
    <property type="protein sequence ID" value="KMQ94803.1"/>
    <property type="molecule type" value="Genomic_DNA"/>
</dbReference>
<keyword evidence="3" id="KW-1185">Reference proteome</keyword>
<keyword evidence="1" id="KW-1133">Transmembrane helix</keyword>
<evidence type="ECO:0000313" key="3">
    <source>
        <dbReference type="Proteomes" id="UP000036403"/>
    </source>
</evidence>
<dbReference type="InterPro" id="IPR012464">
    <property type="entry name" value="DUF1676"/>
</dbReference>
<evidence type="ECO:0000313" key="2">
    <source>
        <dbReference type="EMBL" id="KMQ94803.1"/>
    </source>
</evidence>
<evidence type="ECO:0000256" key="1">
    <source>
        <dbReference type="SAM" id="Phobius"/>
    </source>
</evidence>
<comment type="caution">
    <text evidence="2">The sequence shown here is derived from an EMBL/GenBank/DDBJ whole genome shotgun (WGS) entry which is preliminary data.</text>
</comment>
<proteinExistence type="predicted"/>
<sequence>MERKKKGSGAVTTVETVKEGPAKYKLKRLSDGPHEISLRTERLSEKGDPSNYVDLSNASCRDLVLILFLVSWNFSHGVMKMLQKLLILTTAVVLTAGQSIDECLKQDSISCVQKTLYRTAKDFFAKDKLELVNGVSLVKSNSDDRSARSGKELAYDQEIDAANDITERQNTLENFISDEAGQLLTGRSLRINLAPAFEKIRESARAISESVPPEIRQAVDEVVEGRGKKKGLKAIIPLIIAAKVKLGILATLAYLAIYIIAKKAIFASLISLAISAFIGLKALWAKKGGYHHDVTAYNSGWSGPISSGGWNGPISGGYSAPISSGWSSSGGSSGWEDPHAYSHSQAYSGHHHH</sequence>
<dbReference type="PANTHER" id="PTHR21879:SF18">
    <property type="entry name" value="LD17368P"/>
    <property type="match status" value="1"/>
</dbReference>
<keyword evidence="1" id="KW-0812">Transmembrane</keyword>
<feature type="transmembrane region" description="Helical" evidence="1">
    <location>
        <begin position="235"/>
        <end position="259"/>
    </location>
</feature>
<gene>
    <name evidence="2" type="ORF">RF55_5029</name>
</gene>
<dbReference type="Pfam" id="PF07898">
    <property type="entry name" value="DUF1676"/>
    <property type="match status" value="1"/>
</dbReference>
<dbReference type="PANTHER" id="PTHR21879">
    <property type="entry name" value="FI03362P-RELATED-RELATED"/>
    <property type="match status" value="1"/>
</dbReference>
<reference evidence="2 3" key="1">
    <citation type="submission" date="2015-04" db="EMBL/GenBank/DDBJ databases">
        <title>Lasius niger genome sequencing.</title>
        <authorList>
            <person name="Konorov E.A."/>
            <person name="Nikitin M.A."/>
            <person name="Kirill M.V."/>
            <person name="Chang P."/>
        </authorList>
    </citation>
    <scope>NUCLEOTIDE SEQUENCE [LARGE SCALE GENOMIC DNA]</scope>
    <source>
        <tissue evidence="2">Whole</tissue>
    </source>
</reference>
<dbReference type="AlphaFoldDB" id="A0A0J7KWX2"/>
<organism evidence="2 3">
    <name type="scientific">Lasius niger</name>
    <name type="common">Black garden ant</name>
    <dbReference type="NCBI Taxonomy" id="67767"/>
    <lineage>
        <taxon>Eukaryota</taxon>
        <taxon>Metazoa</taxon>
        <taxon>Ecdysozoa</taxon>
        <taxon>Arthropoda</taxon>
        <taxon>Hexapoda</taxon>
        <taxon>Insecta</taxon>
        <taxon>Pterygota</taxon>
        <taxon>Neoptera</taxon>
        <taxon>Endopterygota</taxon>
        <taxon>Hymenoptera</taxon>
        <taxon>Apocrita</taxon>
        <taxon>Aculeata</taxon>
        <taxon>Formicoidea</taxon>
        <taxon>Formicidae</taxon>
        <taxon>Formicinae</taxon>
        <taxon>Lasius</taxon>
        <taxon>Lasius</taxon>
    </lineage>
</organism>
<accession>A0A0J7KWX2</accession>
<dbReference type="STRING" id="67767.A0A0J7KWX2"/>
<dbReference type="OrthoDB" id="8179503at2759"/>
<dbReference type="Proteomes" id="UP000036403">
    <property type="component" value="Unassembled WGS sequence"/>
</dbReference>
<dbReference type="PaxDb" id="67767-A0A0J7KWX2"/>
<keyword evidence="1" id="KW-0472">Membrane</keyword>